<feature type="region of interest" description="Disordered" evidence="17">
    <location>
        <begin position="787"/>
        <end position="836"/>
    </location>
</feature>
<evidence type="ECO:0000256" key="5">
    <source>
        <dbReference type="ARBA" id="ARBA00022618"/>
    </source>
</evidence>
<evidence type="ECO:0000313" key="18">
    <source>
        <dbReference type="EMBL" id="OXA60597.1"/>
    </source>
</evidence>
<feature type="region of interest" description="Disordered" evidence="17">
    <location>
        <begin position="861"/>
        <end position="898"/>
    </location>
</feature>
<evidence type="ECO:0000256" key="1">
    <source>
        <dbReference type="ARBA" id="ARBA00004123"/>
    </source>
</evidence>
<evidence type="ECO:0000256" key="2">
    <source>
        <dbReference type="ARBA" id="ARBA00004556"/>
    </source>
</evidence>
<keyword evidence="11" id="KW-0469">Meiosis</keyword>
<dbReference type="STRING" id="158441.A0A226ETW6"/>
<proteinExistence type="inferred from homology"/>
<sequence>MVAPSSDHLLPILECEFVLISVHPMGKNKFSIITPTETVELSPVLRYISHVVDAEQIVQTMIELCIFHHDLVSTVVTGIPMKEEQNAQHSSNYDVKLWHPRMVTAVQDHQVLKWSSPLTPKTTGLVIHHCTSAVRITPVDVNGRPTTCLTSFLMNGRSVWLETLKKGAGKTTSNLLTSHGGEMWLHMIETARNVLEDPPSISEGVGGRVTDYRIPDFADLIRMNILSPYPKNYYEHVAKKPEVRDSGNPFVRRRSSAEDLKKPVEMAKDRLLRKTSFWPMTIGRSVLFQMAVHIDSLLRLMPQDKMSDMEKIECDKCIWSLMSVESRGEGPVPSGYHKKGQKSIVMQFAPWISKKVQKFVIFNIKKTRFSLFFALYRLSLIKLKMAVNQTLIISISEKKVININQNRKRQFRPETWKDNVAKRRRNRGEPYVSRNNIPRAGKNAPTMVKVCSARCPHNGCVLLTLPEKLQLFQEYYNMGTYELQRTYLLGLMDNLGHNGNGNIFEYHIKIGGIRRTVCKRTWQDTFQISEAVVKSMQEKCERGHNSVFDGRGRHTNHTVNPAALNVAIMAHINTYPRYEHHYCTAKLGQFYLSPDLTLDAMFADFVIKHPMIADAHRKEQVYRRCFRDSNLTIGHTYTDTCRKCDILDVELKIARRNNNVRQIDVAVDARRVHLDFAAIARNQLIQDELRSQNDPEFVMICGDMQKVTCPVISETIDEQWRSVYNELENFIRANQHSENHKKVLECFLESRRADSKIDSRSDNEKGNKQKVQDMEKALAALASFGTTNTTATGNSTGATLPPTPISDSPASPTSAADTGKDFSSSSGSTSNSTTTPATKTLLSLWTAKTEKKNLRVITNTKLYSHLTSGKDASNTASEDNGKPTNNGNLKKLDAPTKA</sequence>
<reference evidence="18 19" key="1">
    <citation type="submission" date="2015-12" db="EMBL/GenBank/DDBJ databases">
        <title>The genome of Folsomia candida.</title>
        <authorList>
            <person name="Faddeeva A."/>
            <person name="Derks M.F."/>
            <person name="Anvar Y."/>
            <person name="Smit S."/>
            <person name="Van Straalen N."/>
            <person name="Roelofs D."/>
        </authorList>
    </citation>
    <scope>NUCLEOTIDE SEQUENCE [LARGE SCALE GENOMIC DNA]</scope>
    <source>
        <strain evidence="18 19">VU population</strain>
        <tissue evidence="18">Whole body</tissue>
    </source>
</reference>
<dbReference type="EMBL" id="LNIX01000002">
    <property type="protein sequence ID" value="OXA60597.1"/>
    <property type="molecule type" value="Genomic_DNA"/>
</dbReference>
<gene>
    <name evidence="18" type="ORF">Fcan01_04995</name>
</gene>
<evidence type="ECO:0000256" key="4">
    <source>
        <dbReference type="ARBA" id="ARBA00022490"/>
    </source>
</evidence>
<keyword evidence="9" id="KW-0175">Coiled coil</keyword>
<evidence type="ECO:0000256" key="6">
    <source>
        <dbReference type="ARBA" id="ARBA00022776"/>
    </source>
</evidence>
<dbReference type="AlphaFoldDB" id="A0A226ETW6"/>
<evidence type="ECO:0000256" key="3">
    <source>
        <dbReference type="ARBA" id="ARBA00020501"/>
    </source>
</evidence>
<dbReference type="Pfam" id="PF10221">
    <property type="entry name" value="Mat89Bb"/>
    <property type="match status" value="2"/>
</dbReference>
<keyword evidence="6" id="KW-0498">Mitosis</keyword>
<dbReference type="GO" id="GO:0051642">
    <property type="term" value="P:centrosome localization"/>
    <property type="evidence" value="ECO:0007669"/>
    <property type="project" value="TreeGrafter"/>
</dbReference>
<dbReference type="InterPro" id="IPR019355">
    <property type="entry name" value="Cell_cycle_regulator_Mat89Bb"/>
</dbReference>
<evidence type="ECO:0000256" key="13">
    <source>
        <dbReference type="ARBA" id="ARBA00030658"/>
    </source>
</evidence>
<evidence type="ECO:0000256" key="9">
    <source>
        <dbReference type="ARBA" id="ARBA00023054"/>
    </source>
</evidence>
<dbReference type="GO" id="GO:0030154">
    <property type="term" value="P:cell differentiation"/>
    <property type="evidence" value="ECO:0007669"/>
    <property type="project" value="UniProtKB-KW"/>
</dbReference>
<evidence type="ECO:0000313" key="19">
    <source>
        <dbReference type="Proteomes" id="UP000198287"/>
    </source>
</evidence>
<evidence type="ECO:0000256" key="17">
    <source>
        <dbReference type="SAM" id="MobiDB-lite"/>
    </source>
</evidence>
<keyword evidence="4" id="KW-0963">Cytoplasm</keyword>
<dbReference type="GO" id="GO:0007346">
    <property type="term" value="P:regulation of mitotic cell cycle"/>
    <property type="evidence" value="ECO:0007669"/>
    <property type="project" value="TreeGrafter"/>
</dbReference>
<dbReference type="GO" id="GO:0051321">
    <property type="term" value="P:meiotic cell cycle"/>
    <property type="evidence" value="ECO:0007669"/>
    <property type="project" value="UniProtKB-KW"/>
</dbReference>
<evidence type="ECO:0000256" key="16">
    <source>
        <dbReference type="ARBA" id="ARBA00065185"/>
    </source>
</evidence>
<evidence type="ECO:0000256" key="15">
    <source>
        <dbReference type="ARBA" id="ARBA00061603"/>
    </source>
</evidence>
<keyword evidence="12" id="KW-0131">Cell cycle</keyword>
<keyword evidence="19" id="KW-1185">Reference proteome</keyword>
<evidence type="ECO:0000256" key="7">
    <source>
        <dbReference type="ARBA" id="ARBA00022782"/>
    </source>
</evidence>
<accession>A0A226ETW6</accession>
<name>A0A226ETW6_FOLCA</name>
<comment type="similarity">
    <text evidence="15">Belongs to the Integrator subunit 13 family.</text>
</comment>
<keyword evidence="10" id="KW-0539">Nucleus</keyword>
<feature type="compositionally biased region" description="Polar residues" evidence="17">
    <location>
        <begin position="861"/>
        <end position="888"/>
    </location>
</feature>
<evidence type="ECO:0000256" key="11">
    <source>
        <dbReference type="ARBA" id="ARBA00023254"/>
    </source>
</evidence>
<evidence type="ECO:0000256" key="12">
    <source>
        <dbReference type="ARBA" id="ARBA00023306"/>
    </source>
</evidence>
<dbReference type="PANTHER" id="PTHR12955">
    <property type="entry name" value="SARCOMA ANTIGEN NY-SAR-95-RELATED"/>
    <property type="match status" value="1"/>
</dbReference>
<comment type="subcellular location">
    <subcellularLocation>
        <location evidence="2">Cytoplasm</location>
        <location evidence="2">Perinuclear region</location>
    </subcellularLocation>
    <subcellularLocation>
        <location evidence="1">Nucleus</location>
    </subcellularLocation>
</comment>
<evidence type="ECO:0000256" key="8">
    <source>
        <dbReference type="ARBA" id="ARBA00022871"/>
    </source>
</evidence>
<dbReference type="GO" id="GO:0051301">
    <property type="term" value="P:cell division"/>
    <property type="evidence" value="ECO:0007669"/>
    <property type="project" value="UniProtKB-KW"/>
</dbReference>
<dbReference type="GO" id="GO:0032039">
    <property type="term" value="C:integrator complex"/>
    <property type="evidence" value="ECO:0007669"/>
    <property type="project" value="TreeGrafter"/>
</dbReference>
<comment type="subunit">
    <text evidence="16">Belongs to the multiprotein complex Integrator, at least composed of IntS1, IntS2, IntS3, IntS4, omd/IntS5, IntS6, defl/IntS7, IntS8, IntS9, IntS10, IntS11, IntS12, asun/IntS13, IntS14 and IntS15. The core complex associates with protein phosphatase 2A subunits mts/PP2A and Pp2A-29B, to form the Integrator-PP2A (INTAC) complex.</text>
</comment>
<dbReference type="Proteomes" id="UP000198287">
    <property type="component" value="Unassembled WGS sequence"/>
</dbReference>
<dbReference type="GO" id="GO:0007283">
    <property type="term" value="P:spermatogenesis"/>
    <property type="evidence" value="ECO:0007669"/>
    <property type="project" value="UniProtKB-KW"/>
</dbReference>
<organism evidence="18 19">
    <name type="scientific">Folsomia candida</name>
    <name type="common">Springtail</name>
    <dbReference type="NCBI Taxonomy" id="158441"/>
    <lineage>
        <taxon>Eukaryota</taxon>
        <taxon>Metazoa</taxon>
        <taxon>Ecdysozoa</taxon>
        <taxon>Arthropoda</taxon>
        <taxon>Hexapoda</taxon>
        <taxon>Collembola</taxon>
        <taxon>Entomobryomorpha</taxon>
        <taxon>Isotomoidea</taxon>
        <taxon>Isotomidae</taxon>
        <taxon>Proisotominae</taxon>
        <taxon>Folsomia</taxon>
    </lineage>
</organism>
<dbReference type="OrthoDB" id="5844105at2759"/>
<protein>
    <recommendedName>
        <fullName evidence="3">Protein asunder</fullName>
    </recommendedName>
    <alternativeName>
        <fullName evidence="14">Cell cycle regulator Mat89Bb</fullName>
    </alternativeName>
    <alternativeName>
        <fullName evidence="13">Set apart in position or space protein</fullName>
    </alternativeName>
</protein>
<evidence type="ECO:0000256" key="14">
    <source>
        <dbReference type="ARBA" id="ARBA00032585"/>
    </source>
</evidence>
<evidence type="ECO:0000256" key="10">
    <source>
        <dbReference type="ARBA" id="ARBA00023242"/>
    </source>
</evidence>
<dbReference type="PANTHER" id="PTHR12955:SF1">
    <property type="entry name" value="INTEGRATOR COMPLEX SUBUNIT 13"/>
    <property type="match status" value="1"/>
</dbReference>
<keyword evidence="8" id="KW-0744">Spermatogenesis</keyword>
<dbReference type="GO" id="GO:0048471">
    <property type="term" value="C:perinuclear region of cytoplasm"/>
    <property type="evidence" value="ECO:0007669"/>
    <property type="project" value="UniProtKB-SubCell"/>
</dbReference>
<keyword evidence="7" id="KW-0221">Differentiation</keyword>
<comment type="caution">
    <text evidence="18">The sequence shown here is derived from an EMBL/GenBank/DDBJ whole genome shotgun (WGS) entry which is preliminary data.</text>
</comment>
<keyword evidence="5" id="KW-0132">Cell division</keyword>